<dbReference type="InterPro" id="IPR036714">
    <property type="entry name" value="SDH_sf"/>
</dbReference>
<evidence type="ECO:0000256" key="1">
    <source>
        <dbReference type="ARBA" id="ARBA00023128"/>
    </source>
</evidence>
<dbReference type="InterPro" id="IPR005631">
    <property type="entry name" value="SDH"/>
</dbReference>
<keyword evidence="2 3" id="KW-0143">Chaperone</keyword>
<dbReference type="GO" id="GO:0005759">
    <property type="term" value="C:mitochondrial matrix"/>
    <property type="evidence" value="ECO:0007669"/>
    <property type="project" value="UniProtKB-SubCell"/>
</dbReference>
<evidence type="ECO:0000313" key="6">
    <source>
        <dbReference type="Proteomes" id="UP000282582"/>
    </source>
</evidence>
<evidence type="ECO:0000256" key="3">
    <source>
        <dbReference type="HAMAP-Rule" id="MF_03057"/>
    </source>
</evidence>
<dbReference type="EMBL" id="QWIK01001770">
    <property type="protein sequence ID" value="RMX92503.1"/>
    <property type="molecule type" value="Genomic_DNA"/>
</dbReference>
<dbReference type="HAMAP" id="MF_03057">
    <property type="entry name" value="SDHAF2"/>
    <property type="match status" value="1"/>
</dbReference>
<dbReference type="InterPro" id="IPR028882">
    <property type="entry name" value="SDHAF2"/>
</dbReference>
<dbReference type="PANTHER" id="PTHR12469:SF2">
    <property type="entry name" value="SUCCINATE DEHYDROGENASE ASSEMBLY FACTOR 2, MITOCHONDRIAL"/>
    <property type="match status" value="1"/>
</dbReference>
<comment type="subunit">
    <text evidence="3">Interacts with the flavoprotein subunit within the SDH catalytic dimer.</text>
</comment>
<name>A0A3M6XNU9_HORWE</name>
<comment type="function">
    <text evidence="3">Plays an essential role in the assembly of succinate dehydrogenase (SDH), an enzyme complex (also referred to as respiratory complex II) that is a component of both the tricarboxylic acid (TCA) cycle and the mitochondrial electron transport chain, and which couples the oxidation of succinate to fumarate with the reduction of ubiquinone (coenzyme Q) to ubiquinol. Required for flavinylation (covalent attachment of FAD) of the flavoprotein subunit of the SDH catalytic dimer.</text>
</comment>
<evidence type="ECO:0000256" key="2">
    <source>
        <dbReference type="ARBA" id="ARBA00023186"/>
    </source>
</evidence>
<dbReference type="PANTHER" id="PTHR12469">
    <property type="entry name" value="PROTEIN EMI5 HOMOLOG, MITOCHONDRIAL"/>
    <property type="match status" value="1"/>
</dbReference>
<sequence length="325" mass="35432">MSAPRTLLRAGRLATRQPMRSFTSTSSRFAAVPMNERCNDTAEAYRKFQIEKPENPHMTNTNSTIANEMPSIGKDGAPPEMITSVDPSFLPKDSKPDNTEKMMGGQQKGAPEAGVNAELNVGEIEGGTFRIEPLKRTGEDASTMRARLICKPERAKPSTVGTLESDLLLSTFADEHLADMTPKQLQQYDLFLDENDWDIYYWATQEPSPTSMAYAEGAGPAHASPEVQGKGSAETAEHAPNTAENNDLKPVAPAKGEWANTLGTFKPAYRPVPQRWKNSEILSMLRKHVIKRSAGGVHVAGGEAAKKEGLGQGMAFMPELKKMDA</sequence>
<dbReference type="Pfam" id="PF03937">
    <property type="entry name" value="Sdh5"/>
    <property type="match status" value="1"/>
</dbReference>
<organism evidence="5 6">
    <name type="scientific">Hortaea werneckii</name>
    <name type="common">Black yeast</name>
    <name type="synonym">Cladosporium werneckii</name>
    <dbReference type="NCBI Taxonomy" id="91943"/>
    <lineage>
        <taxon>Eukaryota</taxon>
        <taxon>Fungi</taxon>
        <taxon>Dikarya</taxon>
        <taxon>Ascomycota</taxon>
        <taxon>Pezizomycotina</taxon>
        <taxon>Dothideomycetes</taxon>
        <taxon>Dothideomycetidae</taxon>
        <taxon>Mycosphaerellales</taxon>
        <taxon>Teratosphaeriaceae</taxon>
        <taxon>Hortaea</taxon>
    </lineage>
</organism>
<evidence type="ECO:0000313" key="5">
    <source>
        <dbReference type="EMBL" id="RMX92503.1"/>
    </source>
</evidence>
<evidence type="ECO:0000256" key="4">
    <source>
        <dbReference type="SAM" id="MobiDB-lite"/>
    </source>
</evidence>
<reference evidence="5 6" key="1">
    <citation type="journal article" date="2018" name="BMC Genomics">
        <title>Genomic evidence for intraspecific hybridization in a clonal and extremely halotolerant yeast.</title>
        <authorList>
            <person name="Gostincar C."/>
            <person name="Stajich J.E."/>
            <person name="Zupancic J."/>
            <person name="Zalar P."/>
            <person name="Gunde-Cimerman N."/>
        </authorList>
    </citation>
    <scope>NUCLEOTIDE SEQUENCE [LARGE SCALE GENOMIC DNA]</scope>
    <source>
        <strain evidence="5 6">EXF-6654</strain>
    </source>
</reference>
<dbReference type="AlphaFoldDB" id="A0A3M6XNU9"/>
<keyword evidence="1 3" id="KW-0496">Mitochondrion</keyword>
<dbReference type="GO" id="GO:0034553">
    <property type="term" value="P:mitochondrial respiratory chain complex II assembly"/>
    <property type="evidence" value="ECO:0007669"/>
    <property type="project" value="TreeGrafter"/>
</dbReference>
<dbReference type="GO" id="GO:0006121">
    <property type="term" value="P:mitochondrial electron transport, succinate to ubiquinone"/>
    <property type="evidence" value="ECO:0007669"/>
    <property type="project" value="UniProtKB-UniRule"/>
</dbReference>
<dbReference type="Proteomes" id="UP000282582">
    <property type="component" value="Unassembled WGS sequence"/>
</dbReference>
<proteinExistence type="inferred from homology"/>
<dbReference type="GO" id="GO:0006099">
    <property type="term" value="P:tricarboxylic acid cycle"/>
    <property type="evidence" value="ECO:0007669"/>
    <property type="project" value="TreeGrafter"/>
</dbReference>
<feature type="region of interest" description="Disordered" evidence="4">
    <location>
        <begin position="90"/>
        <end position="113"/>
    </location>
</feature>
<gene>
    <name evidence="5" type="ORF">D0868_13369</name>
</gene>
<comment type="subcellular location">
    <subcellularLocation>
        <location evidence="3">Mitochondrion matrix</location>
    </subcellularLocation>
</comment>
<protein>
    <recommendedName>
        <fullName evidence="3">Succinate dehydrogenase assembly factor 2, mitochondrial</fullName>
        <shortName evidence="3">SDH assembly factor 2</shortName>
        <shortName evidence="3">SDHAF2</shortName>
    </recommendedName>
</protein>
<dbReference type="SUPFAM" id="SSF109910">
    <property type="entry name" value="YgfY-like"/>
    <property type="match status" value="1"/>
</dbReference>
<feature type="region of interest" description="Disordered" evidence="4">
    <location>
        <begin position="212"/>
        <end position="251"/>
    </location>
</feature>
<accession>A0A3M6XNU9</accession>
<comment type="similarity">
    <text evidence="3">Belongs to the SDHAF2 family.</text>
</comment>
<comment type="caution">
    <text evidence="5">The sequence shown here is derived from an EMBL/GenBank/DDBJ whole genome shotgun (WGS) entry which is preliminary data.</text>
</comment>
<dbReference type="Gene3D" id="1.10.150.250">
    <property type="entry name" value="Flavinator of succinate dehydrogenase"/>
    <property type="match status" value="1"/>
</dbReference>